<evidence type="ECO:0000313" key="5">
    <source>
        <dbReference type="Proteomes" id="UP000292886"/>
    </source>
</evidence>
<evidence type="ECO:0000313" key="4">
    <source>
        <dbReference type="EMBL" id="QBO36386.1"/>
    </source>
</evidence>
<proteinExistence type="predicted"/>
<feature type="transmembrane region" description="Helical" evidence="2">
    <location>
        <begin position="401"/>
        <end position="421"/>
    </location>
</feature>
<evidence type="ECO:0000259" key="3">
    <source>
        <dbReference type="SMART" id="SM00062"/>
    </source>
</evidence>
<accession>A0A4P6YUI8</accession>
<feature type="domain" description="Solute-binding protein family 3/N-terminal" evidence="3">
    <location>
        <begin position="44"/>
        <end position="264"/>
    </location>
</feature>
<sequence length="468" mass="52253">MQMMNTRMKKTTKNNKVRQIVLMVIAVCFGLQIFGGQMNADTREYSIGLEDNYAPFSSKNEIGQWVGISPDLMKEIAALEGFECRFVEKNFKEASDQVLSGEIDATMPVSIIPERQAGFDFSEPFFKSGIVAAIYQGTDINSLEDLKGKKVGVKRGTTDAMHAYKLAAKYNFTVVESSNTHAVYNDVIIGKVAATFDDEPIIESLIDNGVPLKIITKPVSITSNSLIVKKGTNSELIQKFNHGLAQLKKSGRYDEIVKQYMPTKRPQPTITAEMTTVDMGDFWRANKKVLLLGLVLLVVMFGVIWVLARALALSLYHHSKKHPKLDDLLERIPAFIIGNVVVLVVGVVLALVLAQFSTFNWVGWIIGVVLITLLEGLAFAKRLDQVTIADTKLRRKVLRQYHLRGVVRDILVLAMAGYYIATATGTIKMMVDVYAFEIWSGIFVGFIVILSILTIWQRKVVHIIEDNN</sequence>
<dbReference type="Proteomes" id="UP000292886">
    <property type="component" value="Chromosome"/>
</dbReference>
<feature type="transmembrane region" description="Helical" evidence="2">
    <location>
        <begin position="433"/>
        <end position="456"/>
    </location>
</feature>
<gene>
    <name evidence="4" type="ORF">EQG49_07870</name>
</gene>
<protein>
    <submittedName>
        <fullName evidence="4">Transporter substrate-binding domain-containing protein</fullName>
    </submittedName>
</protein>
<keyword evidence="1" id="KW-0732">Signal</keyword>
<keyword evidence="2" id="KW-1133">Transmembrane helix</keyword>
<organism evidence="4 5">
    <name type="scientific">Periweissella cryptocerci</name>
    <dbReference type="NCBI Taxonomy" id="2506420"/>
    <lineage>
        <taxon>Bacteria</taxon>
        <taxon>Bacillati</taxon>
        <taxon>Bacillota</taxon>
        <taxon>Bacilli</taxon>
        <taxon>Lactobacillales</taxon>
        <taxon>Lactobacillaceae</taxon>
        <taxon>Periweissella</taxon>
    </lineage>
</organism>
<dbReference type="SUPFAM" id="SSF53850">
    <property type="entry name" value="Periplasmic binding protein-like II"/>
    <property type="match status" value="1"/>
</dbReference>
<dbReference type="InterPro" id="IPR001638">
    <property type="entry name" value="Solute-binding_3/MltF_N"/>
</dbReference>
<feature type="transmembrane region" description="Helical" evidence="2">
    <location>
        <begin position="361"/>
        <end position="380"/>
    </location>
</feature>
<dbReference type="OrthoDB" id="9774451at2"/>
<dbReference type="KEGG" id="wei:EQG49_07870"/>
<dbReference type="PANTHER" id="PTHR35936">
    <property type="entry name" value="MEMBRANE-BOUND LYTIC MUREIN TRANSGLYCOSYLASE F"/>
    <property type="match status" value="1"/>
</dbReference>
<keyword evidence="5" id="KW-1185">Reference proteome</keyword>
<keyword evidence="2" id="KW-0812">Transmembrane</keyword>
<reference evidence="5" key="1">
    <citation type="submission" date="2019-03" db="EMBL/GenBank/DDBJ databases">
        <title>Weissella sp. 26KH-42 Genome sequencing.</title>
        <authorList>
            <person name="Heo J."/>
            <person name="Kim S.-J."/>
            <person name="Kim J.-S."/>
            <person name="Hong S.-B."/>
            <person name="Kwon S.-W."/>
        </authorList>
    </citation>
    <scope>NUCLEOTIDE SEQUENCE [LARGE SCALE GENOMIC DNA]</scope>
    <source>
        <strain evidence="5">26KH-42</strain>
    </source>
</reference>
<feature type="transmembrane region" description="Helical" evidence="2">
    <location>
        <begin position="332"/>
        <end position="355"/>
    </location>
</feature>
<dbReference type="PANTHER" id="PTHR35936:SF19">
    <property type="entry name" value="AMINO-ACID-BINDING PROTEIN YXEM-RELATED"/>
    <property type="match status" value="1"/>
</dbReference>
<dbReference type="RefSeq" id="WP_133363463.1">
    <property type="nucleotide sequence ID" value="NZ_CP037940.1"/>
</dbReference>
<evidence type="ECO:0000256" key="1">
    <source>
        <dbReference type="ARBA" id="ARBA00022729"/>
    </source>
</evidence>
<evidence type="ECO:0000256" key="2">
    <source>
        <dbReference type="SAM" id="Phobius"/>
    </source>
</evidence>
<name>A0A4P6YUI8_9LACO</name>
<dbReference type="Pfam" id="PF00497">
    <property type="entry name" value="SBP_bac_3"/>
    <property type="match status" value="1"/>
</dbReference>
<dbReference type="AlphaFoldDB" id="A0A4P6YUI8"/>
<feature type="transmembrane region" description="Helical" evidence="2">
    <location>
        <begin position="289"/>
        <end position="311"/>
    </location>
</feature>
<dbReference type="SMART" id="SM00062">
    <property type="entry name" value="PBPb"/>
    <property type="match status" value="1"/>
</dbReference>
<dbReference type="EMBL" id="CP037940">
    <property type="protein sequence ID" value="QBO36386.1"/>
    <property type="molecule type" value="Genomic_DNA"/>
</dbReference>
<dbReference type="Gene3D" id="3.40.190.10">
    <property type="entry name" value="Periplasmic binding protein-like II"/>
    <property type="match status" value="2"/>
</dbReference>
<keyword evidence="2" id="KW-0472">Membrane</keyword>